<dbReference type="PANTHER" id="PTHR31973">
    <property type="entry name" value="POLYPROTEIN, PUTATIVE-RELATED"/>
    <property type="match status" value="1"/>
</dbReference>
<feature type="region of interest" description="Disordered" evidence="1">
    <location>
        <begin position="179"/>
        <end position="204"/>
    </location>
</feature>
<dbReference type="Pfam" id="PF26130">
    <property type="entry name" value="PB1-like"/>
    <property type="match status" value="1"/>
</dbReference>
<dbReference type="EMBL" id="JANJYJ010000007">
    <property type="protein sequence ID" value="KAK3198889.1"/>
    <property type="molecule type" value="Genomic_DNA"/>
</dbReference>
<evidence type="ECO:0008006" key="7">
    <source>
        <dbReference type="Google" id="ProtNLM"/>
    </source>
</evidence>
<gene>
    <name evidence="5" type="ORF">Dsin_022304</name>
</gene>
<evidence type="ECO:0000256" key="1">
    <source>
        <dbReference type="SAM" id="MobiDB-lite"/>
    </source>
</evidence>
<dbReference type="PANTHER" id="PTHR31973:SF191">
    <property type="entry name" value="OS05G0489400 PROTEIN"/>
    <property type="match status" value="1"/>
</dbReference>
<evidence type="ECO:0000313" key="6">
    <source>
        <dbReference type="Proteomes" id="UP001281410"/>
    </source>
</evidence>
<name>A0AAE0A1C1_9ROSI</name>
<keyword evidence="6" id="KW-1185">Reference proteome</keyword>
<feature type="domain" description="PB1-like" evidence="4">
    <location>
        <begin position="2"/>
        <end position="92"/>
    </location>
</feature>
<accession>A0AAE0A1C1</accession>
<comment type="caution">
    <text evidence="5">The sequence shown here is derived from an EMBL/GenBank/DDBJ whole genome shotgun (WGS) entry which is preliminary data.</text>
</comment>
<sequence length="468" mass="54681">MVVFYDGVFDKSNGKTEYIGGKCEIVTDCDVIPILNFYALARRFGYHKDYDAWYVVPGLGLEDGLVKIITNDNVEQMNHALNPDRRVDVYIQGTRVEHDESGPSNVNQFENVEAEEAEHGEWTNYVEEPEQSDMEDDYLEAYSDSGSENEDFDDDFVEPEYQQEEELEVVEHNNAFVVDGEEQNEGENDEQENSGFEYDESQFDDEQKTALNELRKLDRKRDLKKTKVFNSNFEFFDENSNLRNINLRVGQGFSTGKVFKDAVKEYAIKKGRSILFPCNEPKRVQGVCKMREHGCPWYTKAIKPGGNFNFGDFIGKVRKDYILAPSRSQVYRAKNKVGEIIQGSLYEQYGKLRDYTEEFKKSNPDNSYYPIAYVVVERESYVTWKWFLEFLKIDLNLNQPFSITFMTDKQKGLIEAINELWRDSEHRFCVRHMYANFKKKFKGDLIRNKVWQAAKASTKKSGRISWRK</sequence>
<dbReference type="Pfam" id="PF10551">
    <property type="entry name" value="MULE"/>
    <property type="match status" value="1"/>
</dbReference>
<protein>
    <recommendedName>
        <fullName evidence="7">MULE transposase domain-containing protein</fullName>
    </recommendedName>
</protein>
<dbReference type="InterPro" id="IPR018289">
    <property type="entry name" value="MULE_transposase_dom"/>
</dbReference>
<evidence type="ECO:0000259" key="3">
    <source>
        <dbReference type="Pfam" id="PF10551"/>
    </source>
</evidence>
<evidence type="ECO:0000259" key="2">
    <source>
        <dbReference type="Pfam" id="PF03108"/>
    </source>
</evidence>
<dbReference type="InterPro" id="IPR058594">
    <property type="entry name" value="PB1-like_dom_pln"/>
</dbReference>
<organism evidence="5 6">
    <name type="scientific">Dipteronia sinensis</name>
    <dbReference type="NCBI Taxonomy" id="43782"/>
    <lineage>
        <taxon>Eukaryota</taxon>
        <taxon>Viridiplantae</taxon>
        <taxon>Streptophyta</taxon>
        <taxon>Embryophyta</taxon>
        <taxon>Tracheophyta</taxon>
        <taxon>Spermatophyta</taxon>
        <taxon>Magnoliopsida</taxon>
        <taxon>eudicotyledons</taxon>
        <taxon>Gunneridae</taxon>
        <taxon>Pentapetalae</taxon>
        <taxon>rosids</taxon>
        <taxon>malvids</taxon>
        <taxon>Sapindales</taxon>
        <taxon>Sapindaceae</taxon>
        <taxon>Hippocastanoideae</taxon>
        <taxon>Acereae</taxon>
        <taxon>Dipteronia</taxon>
    </lineage>
</organism>
<evidence type="ECO:0000313" key="5">
    <source>
        <dbReference type="EMBL" id="KAK3198889.1"/>
    </source>
</evidence>
<dbReference type="Proteomes" id="UP001281410">
    <property type="component" value="Unassembled WGS sequence"/>
</dbReference>
<feature type="domain" description="Transposase MuDR plant" evidence="2">
    <location>
        <begin position="244"/>
        <end position="303"/>
    </location>
</feature>
<reference evidence="5" key="1">
    <citation type="journal article" date="2023" name="Plant J.">
        <title>Genome sequences and population genomics provide insights into the demographic history, inbreeding, and mutation load of two 'living fossil' tree species of Dipteronia.</title>
        <authorList>
            <person name="Feng Y."/>
            <person name="Comes H.P."/>
            <person name="Chen J."/>
            <person name="Zhu S."/>
            <person name="Lu R."/>
            <person name="Zhang X."/>
            <person name="Li P."/>
            <person name="Qiu J."/>
            <person name="Olsen K.M."/>
            <person name="Qiu Y."/>
        </authorList>
    </citation>
    <scope>NUCLEOTIDE SEQUENCE</scope>
    <source>
        <strain evidence="5">NBL</strain>
    </source>
</reference>
<proteinExistence type="predicted"/>
<dbReference type="InterPro" id="IPR004332">
    <property type="entry name" value="Transposase_MuDR"/>
</dbReference>
<dbReference type="AlphaFoldDB" id="A0AAE0A1C1"/>
<feature type="domain" description="MULE transposase" evidence="3">
    <location>
        <begin position="363"/>
        <end position="436"/>
    </location>
</feature>
<evidence type="ECO:0000259" key="4">
    <source>
        <dbReference type="Pfam" id="PF26130"/>
    </source>
</evidence>
<dbReference type="Pfam" id="PF03108">
    <property type="entry name" value="DBD_Tnp_Mut"/>
    <property type="match status" value="1"/>
</dbReference>